<feature type="transmembrane region" description="Helical" evidence="7">
    <location>
        <begin position="212"/>
        <end position="242"/>
    </location>
</feature>
<dbReference type="STRING" id="1280847.SAMN04488036_10374"/>
<gene>
    <name evidence="8" type="ORF">SAMN04488036_10374</name>
</gene>
<feature type="transmembrane region" description="Helical" evidence="7">
    <location>
        <begin position="45"/>
        <end position="64"/>
    </location>
</feature>
<keyword evidence="3" id="KW-1003">Cell membrane</keyword>
<evidence type="ECO:0000256" key="2">
    <source>
        <dbReference type="ARBA" id="ARBA00009772"/>
    </source>
</evidence>
<dbReference type="EMBL" id="FOSZ01000003">
    <property type="protein sequence ID" value="SFK91129.1"/>
    <property type="molecule type" value="Genomic_DNA"/>
</dbReference>
<feature type="transmembrane region" description="Helical" evidence="7">
    <location>
        <begin position="150"/>
        <end position="170"/>
    </location>
</feature>
<dbReference type="PRINTS" id="PR00953">
    <property type="entry name" value="TYPE3IMRPROT"/>
</dbReference>
<dbReference type="GO" id="GO:0006605">
    <property type="term" value="P:protein targeting"/>
    <property type="evidence" value="ECO:0007669"/>
    <property type="project" value="InterPro"/>
</dbReference>
<keyword evidence="8" id="KW-0966">Cell projection</keyword>
<evidence type="ECO:0000256" key="1">
    <source>
        <dbReference type="ARBA" id="ARBA00004651"/>
    </source>
</evidence>
<dbReference type="Pfam" id="PF01311">
    <property type="entry name" value="Bac_export_1"/>
    <property type="match status" value="1"/>
</dbReference>
<accession>A0A1I4DDX3</accession>
<keyword evidence="8" id="KW-0969">Cilium</keyword>
<evidence type="ECO:0000256" key="3">
    <source>
        <dbReference type="ARBA" id="ARBA00022475"/>
    </source>
</evidence>
<keyword evidence="9" id="KW-1185">Reference proteome</keyword>
<sequence>MMEDAAFLLATWQAVLWHGFLVFIRVAAAASLVPGFGETYVPARVKLGAAIAITMIVAPAIPAFDSSEPSFASVARYTMTEACAGLILGLSLRMFIWALQTAGSIAAQSTSLAQLLGGAGEPMPAVGHVLMMGAITLAFILGLHVHLARFLIGSYMLMPAGVFPAASIVSDWGVSHVASAFGLAFKLAAPFMMVSALYNLMLGVINRAMPQLMVAFVGAPLITFGGLSILMLTAGTIIAVWWRLMSGFMIDPSRGML</sequence>
<dbReference type="Proteomes" id="UP000198851">
    <property type="component" value="Unassembled WGS sequence"/>
</dbReference>
<evidence type="ECO:0000256" key="4">
    <source>
        <dbReference type="ARBA" id="ARBA00022692"/>
    </source>
</evidence>
<comment type="subcellular location">
    <subcellularLocation>
        <location evidence="1">Cell membrane</location>
        <topology evidence="1">Multi-pass membrane protein</topology>
    </subcellularLocation>
</comment>
<name>A0A1I4DDX3_9RHOB</name>
<organism evidence="8 9">
    <name type="scientific">Shimia haliotis</name>
    <dbReference type="NCBI Taxonomy" id="1280847"/>
    <lineage>
        <taxon>Bacteria</taxon>
        <taxon>Pseudomonadati</taxon>
        <taxon>Pseudomonadota</taxon>
        <taxon>Alphaproteobacteria</taxon>
        <taxon>Rhodobacterales</taxon>
        <taxon>Roseobacteraceae</taxon>
    </lineage>
</organism>
<proteinExistence type="inferred from homology"/>
<dbReference type="PANTHER" id="PTHR30065:SF8">
    <property type="entry name" value="FLAGELLAR BIOSYNTHETIC PROTEIN FLIR"/>
    <property type="match status" value="1"/>
</dbReference>
<keyword evidence="4 7" id="KW-0812">Transmembrane</keyword>
<feature type="transmembrane region" description="Helical" evidence="7">
    <location>
        <begin position="85"/>
        <end position="105"/>
    </location>
</feature>
<dbReference type="PANTHER" id="PTHR30065">
    <property type="entry name" value="FLAGELLAR BIOSYNTHETIC PROTEIN FLIR"/>
    <property type="match status" value="1"/>
</dbReference>
<keyword evidence="6 7" id="KW-0472">Membrane</keyword>
<evidence type="ECO:0000313" key="9">
    <source>
        <dbReference type="Proteomes" id="UP000198851"/>
    </source>
</evidence>
<dbReference type="GO" id="GO:0005886">
    <property type="term" value="C:plasma membrane"/>
    <property type="evidence" value="ECO:0007669"/>
    <property type="project" value="UniProtKB-SubCell"/>
</dbReference>
<dbReference type="AlphaFoldDB" id="A0A1I4DDX3"/>
<comment type="similarity">
    <text evidence="2">Belongs to the FliR/MopE/SpaR family.</text>
</comment>
<feature type="transmembrane region" description="Helical" evidence="7">
    <location>
        <begin position="176"/>
        <end position="200"/>
    </location>
</feature>
<evidence type="ECO:0000313" key="8">
    <source>
        <dbReference type="EMBL" id="SFK91129.1"/>
    </source>
</evidence>
<dbReference type="InterPro" id="IPR002010">
    <property type="entry name" value="T3SS_IM_R"/>
</dbReference>
<protein>
    <submittedName>
        <fullName evidence="8">Flagellar biosynthetic protein FliR</fullName>
    </submittedName>
</protein>
<reference evidence="9" key="1">
    <citation type="submission" date="2016-10" db="EMBL/GenBank/DDBJ databases">
        <authorList>
            <person name="Varghese N."/>
            <person name="Submissions S."/>
        </authorList>
    </citation>
    <scope>NUCLEOTIDE SEQUENCE [LARGE SCALE GENOMIC DNA]</scope>
    <source>
        <strain evidence="9">DSM 28453</strain>
    </source>
</reference>
<evidence type="ECO:0000256" key="6">
    <source>
        <dbReference type="ARBA" id="ARBA00023136"/>
    </source>
</evidence>
<evidence type="ECO:0000256" key="5">
    <source>
        <dbReference type="ARBA" id="ARBA00022989"/>
    </source>
</evidence>
<feature type="transmembrane region" description="Helical" evidence="7">
    <location>
        <begin position="125"/>
        <end position="143"/>
    </location>
</feature>
<keyword evidence="5 7" id="KW-1133">Transmembrane helix</keyword>
<evidence type="ECO:0000256" key="7">
    <source>
        <dbReference type="SAM" id="Phobius"/>
    </source>
</evidence>
<keyword evidence="8" id="KW-0282">Flagellum</keyword>